<organism evidence="1 2">
    <name type="scientific">Conidiobolus coronatus (strain ATCC 28846 / CBS 209.66 / NRRL 28638)</name>
    <name type="common">Delacroixia coronata</name>
    <dbReference type="NCBI Taxonomy" id="796925"/>
    <lineage>
        <taxon>Eukaryota</taxon>
        <taxon>Fungi</taxon>
        <taxon>Fungi incertae sedis</taxon>
        <taxon>Zoopagomycota</taxon>
        <taxon>Entomophthoromycotina</taxon>
        <taxon>Entomophthoromycetes</taxon>
        <taxon>Entomophthorales</taxon>
        <taxon>Ancylistaceae</taxon>
        <taxon>Conidiobolus</taxon>
    </lineage>
</organism>
<reference evidence="1 2" key="1">
    <citation type="journal article" date="2015" name="Genome Biol. Evol.">
        <title>Phylogenomic analyses indicate that early fungi evolved digesting cell walls of algal ancestors of land plants.</title>
        <authorList>
            <person name="Chang Y."/>
            <person name="Wang S."/>
            <person name="Sekimoto S."/>
            <person name="Aerts A.L."/>
            <person name="Choi C."/>
            <person name="Clum A."/>
            <person name="LaButti K.M."/>
            <person name="Lindquist E.A."/>
            <person name="Yee Ngan C."/>
            <person name="Ohm R.A."/>
            <person name="Salamov A.A."/>
            <person name="Grigoriev I.V."/>
            <person name="Spatafora J.W."/>
            <person name="Berbee M.L."/>
        </authorList>
    </citation>
    <scope>NUCLEOTIDE SEQUENCE [LARGE SCALE GENOMIC DNA]</scope>
    <source>
        <strain evidence="1 2">NRRL 28638</strain>
    </source>
</reference>
<evidence type="ECO:0008006" key="3">
    <source>
        <dbReference type="Google" id="ProtNLM"/>
    </source>
</evidence>
<sequence length="194" mass="21750">MNLKNLLNFAILSKLRAEVELSAIERPLHIAISVTLGSKSHVKYIFEITQLLSNKGHIISYLCTETTSKFSKGYNVNTTIVGDVKIDLSGINMRPFTRKSGSFSSGGLTNKASEVYTESFPNYEKFYKEQKPDLIICGFMSPSCIDSAAKFSIPMIIGHQTLNLAARKPYLTTSNGLEPTTIEKYSFWERFYHG</sequence>
<dbReference type="OrthoDB" id="5835829at2759"/>
<dbReference type="AlphaFoldDB" id="A0A137P0M6"/>
<accession>A0A137P0M6</accession>
<protein>
    <recommendedName>
        <fullName evidence="3">Glycosyltransferase family 1 protein</fullName>
    </recommendedName>
</protein>
<dbReference type="EMBL" id="KQ964566">
    <property type="protein sequence ID" value="KXN68643.1"/>
    <property type="molecule type" value="Genomic_DNA"/>
</dbReference>
<name>A0A137P0M6_CONC2</name>
<feature type="non-terminal residue" evidence="1">
    <location>
        <position position="194"/>
    </location>
</feature>
<proteinExistence type="predicted"/>
<gene>
    <name evidence="1" type="ORF">CONCODRAFT_9040</name>
</gene>
<dbReference type="SUPFAM" id="SSF53756">
    <property type="entry name" value="UDP-Glycosyltransferase/glycogen phosphorylase"/>
    <property type="match status" value="1"/>
</dbReference>
<dbReference type="Gene3D" id="3.40.50.2000">
    <property type="entry name" value="Glycogen Phosphorylase B"/>
    <property type="match status" value="1"/>
</dbReference>
<dbReference type="Proteomes" id="UP000070444">
    <property type="component" value="Unassembled WGS sequence"/>
</dbReference>
<evidence type="ECO:0000313" key="1">
    <source>
        <dbReference type="EMBL" id="KXN68643.1"/>
    </source>
</evidence>
<keyword evidence="2" id="KW-1185">Reference proteome</keyword>
<evidence type="ECO:0000313" key="2">
    <source>
        <dbReference type="Proteomes" id="UP000070444"/>
    </source>
</evidence>